<organism evidence="1 2">
    <name type="scientific">Daphnia pulex</name>
    <name type="common">Water flea</name>
    <dbReference type="NCBI Taxonomy" id="6669"/>
    <lineage>
        <taxon>Eukaryota</taxon>
        <taxon>Metazoa</taxon>
        <taxon>Ecdysozoa</taxon>
        <taxon>Arthropoda</taxon>
        <taxon>Crustacea</taxon>
        <taxon>Branchiopoda</taxon>
        <taxon>Diplostraca</taxon>
        <taxon>Cladocera</taxon>
        <taxon>Anomopoda</taxon>
        <taxon>Daphniidae</taxon>
        <taxon>Daphnia</taxon>
    </lineage>
</organism>
<accession>E9G307</accession>
<evidence type="ECO:0000313" key="1">
    <source>
        <dbReference type="EMBL" id="EFX86134.1"/>
    </source>
</evidence>
<sequence length="79" mass="9273">MFNVLKDLSLNINNYTKSTHQSLNELVYYVLIDLFIPTNWPSKLKSYYPYKFLMDLVTKPEAERLGNHAVDHVQIPEAE</sequence>
<dbReference type="PhylomeDB" id="E9G307"/>
<dbReference type="InParanoid" id="E9G307"/>
<proteinExistence type="predicted"/>
<dbReference type="AlphaFoldDB" id="E9G307"/>
<dbReference type="KEGG" id="dpx:DAPPUDRAFT_236751"/>
<reference evidence="1 2" key="1">
    <citation type="journal article" date="2011" name="Science">
        <title>The ecoresponsive genome of Daphnia pulex.</title>
        <authorList>
            <person name="Colbourne J.K."/>
            <person name="Pfrender M.E."/>
            <person name="Gilbert D."/>
            <person name="Thomas W.K."/>
            <person name="Tucker A."/>
            <person name="Oakley T.H."/>
            <person name="Tokishita S."/>
            <person name="Aerts A."/>
            <person name="Arnold G.J."/>
            <person name="Basu M.K."/>
            <person name="Bauer D.J."/>
            <person name="Caceres C.E."/>
            <person name="Carmel L."/>
            <person name="Casola C."/>
            <person name="Choi J.H."/>
            <person name="Detter J.C."/>
            <person name="Dong Q."/>
            <person name="Dusheyko S."/>
            <person name="Eads B.D."/>
            <person name="Frohlich T."/>
            <person name="Geiler-Samerotte K.A."/>
            <person name="Gerlach D."/>
            <person name="Hatcher P."/>
            <person name="Jogdeo S."/>
            <person name="Krijgsveld J."/>
            <person name="Kriventseva E.V."/>
            <person name="Kultz D."/>
            <person name="Laforsch C."/>
            <person name="Lindquist E."/>
            <person name="Lopez J."/>
            <person name="Manak J.R."/>
            <person name="Muller J."/>
            <person name="Pangilinan J."/>
            <person name="Patwardhan R.P."/>
            <person name="Pitluck S."/>
            <person name="Pritham E.J."/>
            <person name="Rechtsteiner A."/>
            <person name="Rho M."/>
            <person name="Rogozin I.B."/>
            <person name="Sakarya O."/>
            <person name="Salamov A."/>
            <person name="Schaack S."/>
            <person name="Shapiro H."/>
            <person name="Shiga Y."/>
            <person name="Skalitzky C."/>
            <person name="Smith Z."/>
            <person name="Souvorov A."/>
            <person name="Sung W."/>
            <person name="Tang Z."/>
            <person name="Tsuchiya D."/>
            <person name="Tu H."/>
            <person name="Vos H."/>
            <person name="Wang M."/>
            <person name="Wolf Y.I."/>
            <person name="Yamagata H."/>
            <person name="Yamada T."/>
            <person name="Ye Y."/>
            <person name="Shaw J.R."/>
            <person name="Andrews J."/>
            <person name="Crease T.J."/>
            <person name="Tang H."/>
            <person name="Lucas S.M."/>
            <person name="Robertson H.M."/>
            <person name="Bork P."/>
            <person name="Koonin E.V."/>
            <person name="Zdobnov E.M."/>
            <person name="Grigoriev I.V."/>
            <person name="Lynch M."/>
            <person name="Boore J.L."/>
        </authorList>
    </citation>
    <scope>NUCLEOTIDE SEQUENCE [LARGE SCALE GENOMIC DNA]</scope>
</reference>
<dbReference type="Proteomes" id="UP000000305">
    <property type="component" value="Unassembled WGS sequence"/>
</dbReference>
<evidence type="ECO:0000313" key="2">
    <source>
        <dbReference type="Proteomes" id="UP000000305"/>
    </source>
</evidence>
<gene>
    <name evidence="1" type="ORF">DAPPUDRAFT_236751</name>
</gene>
<dbReference type="EMBL" id="GL732530">
    <property type="protein sequence ID" value="EFX86134.1"/>
    <property type="molecule type" value="Genomic_DNA"/>
</dbReference>
<name>E9G307_DAPPU</name>
<dbReference type="HOGENOM" id="CLU_2815003_0_0_1"/>
<keyword evidence="2" id="KW-1185">Reference proteome</keyword>
<protein>
    <submittedName>
        <fullName evidence="1">Uncharacterized protein</fullName>
    </submittedName>
</protein>